<dbReference type="Proteomes" id="UP000796761">
    <property type="component" value="Unassembled WGS sequence"/>
</dbReference>
<evidence type="ECO:0000313" key="1">
    <source>
        <dbReference type="EMBL" id="TRZ19721.1"/>
    </source>
</evidence>
<proteinExistence type="predicted"/>
<protein>
    <submittedName>
        <fullName evidence="1">Uncharacterized protein</fullName>
    </submittedName>
</protein>
<sequence>MPVEDDNTAVGKDGTGSACGYDCLARNTGDVEPNTKIVVGCGRLTPSESVIEDSEEMATLYKSRITVEW</sequence>
<keyword evidence="2" id="KW-1185">Reference proteome</keyword>
<gene>
    <name evidence="1" type="ORF">HGM15179_007365</name>
</gene>
<dbReference type="EMBL" id="SWJQ01000175">
    <property type="protein sequence ID" value="TRZ19721.1"/>
    <property type="molecule type" value="Genomic_DNA"/>
</dbReference>
<accession>A0A8K1GKX7</accession>
<name>A0A8K1GKX7_9PASS</name>
<evidence type="ECO:0000313" key="2">
    <source>
        <dbReference type="Proteomes" id="UP000796761"/>
    </source>
</evidence>
<organism evidence="1 2">
    <name type="scientific">Zosterops borbonicus</name>
    <dbReference type="NCBI Taxonomy" id="364589"/>
    <lineage>
        <taxon>Eukaryota</taxon>
        <taxon>Metazoa</taxon>
        <taxon>Chordata</taxon>
        <taxon>Craniata</taxon>
        <taxon>Vertebrata</taxon>
        <taxon>Euteleostomi</taxon>
        <taxon>Archelosauria</taxon>
        <taxon>Archosauria</taxon>
        <taxon>Dinosauria</taxon>
        <taxon>Saurischia</taxon>
        <taxon>Theropoda</taxon>
        <taxon>Coelurosauria</taxon>
        <taxon>Aves</taxon>
        <taxon>Neognathae</taxon>
        <taxon>Neoaves</taxon>
        <taxon>Telluraves</taxon>
        <taxon>Australaves</taxon>
        <taxon>Passeriformes</taxon>
        <taxon>Sylvioidea</taxon>
        <taxon>Zosteropidae</taxon>
        <taxon>Zosterops</taxon>
    </lineage>
</organism>
<reference evidence="1" key="1">
    <citation type="submission" date="2019-04" db="EMBL/GenBank/DDBJ databases">
        <title>Genome assembly of Zosterops borbonicus 15179.</title>
        <authorList>
            <person name="Leroy T."/>
            <person name="Anselmetti Y."/>
            <person name="Tilak M.-K."/>
            <person name="Nabholz B."/>
        </authorList>
    </citation>
    <scope>NUCLEOTIDE SEQUENCE</scope>
    <source>
        <strain evidence="1">HGM_15179</strain>
        <tissue evidence="1">Muscle</tissue>
    </source>
</reference>
<comment type="caution">
    <text evidence="1">The sequence shown here is derived from an EMBL/GenBank/DDBJ whole genome shotgun (WGS) entry which is preliminary data.</text>
</comment>
<dbReference type="AlphaFoldDB" id="A0A8K1GKX7"/>